<evidence type="ECO:0000313" key="4">
    <source>
        <dbReference type="EMBL" id="OIR18485.1"/>
    </source>
</evidence>
<feature type="transmembrane region" description="Helical" evidence="2">
    <location>
        <begin position="497"/>
        <end position="522"/>
    </location>
</feature>
<evidence type="ECO:0000313" key="5">
    <source>
        <dbReference type="Proteomes" id="UP000183080"/>
    </source>
</evidence>
<evidence type="ECO:0000256" key="2">
    <source>
        <dbReference type="SAM" id="Phobius"/>
    </source>
</evidence>
<dbReference type="EMBL" id="MIZA01000020">
    <property type="protein sequence ID" value="OIR18485.1"/>
    <property type="molecule type" value="Genomic_DNA"/>
</dbReference>
<reference evidence="4 5" key="1">
    <citation type="submission" date="2016-08" db="EMBL/GenBank/DDBJ databases">
        <title>New Insights into Marine Group III Euryarchaeota, from dark to light.</title>
        <authorList>
            <person name="Haro-Moreno J.M."/>
            <person name="Rodriguez-Valera F."/>
            <person name="Lopez-Garcia P."/>
            <person name="Moreira D."/>
            <person name="Martin-Cuadrado A.B."/>
        </authorList>
    </citation>
    <scope>NUCLEOTIDE SEQUENCE [LARGE SCALE GENOMIC DNA]</scope>
    <source>
        <strain evidence="4">CG-Epi1</strain>
    </source>
</reference>
<feature type="transmembrane region" description="Helical" evidence="2">
    <location>
        <begin position="264"/>
        <end position="286"/>
    </location>
</feature>
<dbReference type="SUPFAM" id="SSF52540">
    <property type="entry name" value="P-loop containing nucleoside triphosphate hydrolases"/>
    <property type="match status" value="1"/>
</dbReference>
<dbReference type="SMART" id="SM00382">
    <property type="entry name" value="AAA"/>
    <property type="match status" value="1"/>
</dbReference>
<dbReference type="InterPro" id="IPR052934">
    <property type="entry name" value="Methyl-DNA_Rec/Restrict_Enz"/>
</dbReference>
<dbReference type="GO" id="GO:0005524">
    <property type="term" value="F:ATP binding"/>
    <property type="evidence" value="ECO:0007669"/>
    <property type="project" value="InterPro"/>
</dbReference>
<feature type="transmembrane region" description="Helical" evidence="2">
    <location>
        <begin position="292"/>
        <end position="317"/>
    </location>
</feature>
<dbReference type="InterPro" id="IPR027417">
    <property type="entry name" value="P-loop_NTPase"/>
</dbReference>
<dbReference type="Gene3D" id="3.40.50.300">
    <property type="entry name" value="P-loop containing nucleotide triphosphate hydrolases"/>
    <property type="match status" value="1"/>
</dbReference>
<dbReference type="Pfam" id="PF07728">
    <property type="entry name" value="AAA_5"/>
    <property type="match status" value="1"/>
</dbReference>
<feature type="domain" description="AAA+ ATPase" evidence="3">
    <location>
        <begin position="674"/>
        <end position="849"/>
    </location>
</feature>
<dbReference type="InterPro" id="IPR003593">
    <property type="entry name" value="AAA+_ATPase"/>
</dbReference>
<name>A0A1J5TQ85_9ARCH</name>
<dbReference type="Proteomes" id="UP000183080">
    <property type="component" value="Unassembled WGS sequence"/>
</dbReference>
<dbReference type="STRING" id="1888995.BD935_01640"/>
<organism evidence="4 5">
    <name type="scientific">Marine Group III euryarchaeote CG-Epi1</name>
    <dbReference type="NCBI Taxonomy" id="1888995"/>
    <lineage>
        <taxon>Archaea</taxon>
        <taxon>Methanobacteriati</taxon>
        <taxon>Thermoplasmatota</taxon>
        <taxon>Thermoplasmata</taxon>
        <taxon>Candidatus Thermoprofundales</taxon>
    </lineage>
</organism>
<evidence type="ECO:0000256" key="1">
    <source>
        <dbReference type="SAM" id="MobiDB-lite"/>
    </source>
</evidence>
<comment type="caution">
    <text evidence="4">The sequence shown here is derived from an EMBL/GenBank/DDBJ whole genome shotgun (WGS) entry which is preliminary data.</text>
</comment>
<feature type="transmembrane region" description="Helical" evidence="2">
    <location>
        <begin position="467"/>
        <end position="485"/>
    </location>
</feature>
<sequence>MEEEDSALTCSMCGSDFEPSVKEAPPQDSPADVPNDLSSDIAEMNLDEVENTEPDSEEISELSEEEKLLEETLSATETEASEEKSESSFTKFTEQFSDMGKIFGDLNKRLDGIFLSKGELNYIAPLTIVVISILLLSGVIGLAVSSVPGTDQESSDGYKPTTPYNKEINGITVLIGRGVAEPFSGEPFNCEIWDSQVYEEFQEVNDEGYYIQLTDRNENGTVDDEERYGCPVNMKFISTFSFIILNLLLLTTAFYIYNKVSNTAIIIPVIGFAVVETILFAIYGGLLNKVIFALPLTIGLVCTVGLIVASGVLLIRTSLGRSLNDPPSLTFYIFIIAAALLFSSVFYNYSLGPYAICDGEYTPSELLDLKNNVPEDLRTECQNKGYKNLQAVPFDLGNGSNMILLLSATFLFIGVANSLISNTKINDIDEAKYFSMILSGLGLQFLILVFNVVTSEDGGLGFDENDTALTIMALGVATIGMVSFYRKRRGEAGSMGVAYFVIFASGIFALFGTFIAPVVLGGNDIEWPEDGDEQFNLVLSALVTAVGFWLSYRFGSQKLRELSIASDAAMPNRQDAFAPSVPGEQKAMPEWTVDSAMEFLMNEYGDEFQVELKHTTEHTPDLELVEKTMMDTVDQSVEIRQAIEVDYDVDFHEIAEAYSTTQETVDEVITHLTSGKNIMLFGEPGTGKTALSNILLTKLCGEIEQPNGSMAPNYTIVTANAEWSNFDVIGGISPDDSGGYYFKDGYVAEAAKLCEKSIRERGKPHYLVIDEFNRANIDEAFGKLFTVFEYRDKQPLLTHKETGGAPFMMPPEFRIIGTMNTQDKNTLFNVGFALMRRFAFVEIGLPLPEDEYHRMPVFVYFKLKKLGLVPDRPDGDGLWKFGEKCRHFPQKKFDFYDEDGNMYACHEKLVKFLTPGETPKRGDETPLGVRTFRKIGPALLIDSMVTIFNSIKKYGPELALDRVIRSNIMPSLEGLERNEIRCMFLHAKEVLGPTSIVTETLDRMANSDSLSLF</sequence>
<gene>
    <name evidence="4" type="ORF">BD935_01640</name>
</gene>
<accession>A0A1J5TQ85</accession>
<dbReference type="PANTHER" id="PTHR37291">
    <property type="entry name" value="5-METHYLCYTOSINE-SPECIFIC RESTRICTION ENZYME B"/>
    <property type="match status" value="1"/>
</dbReference>
<feature type="region of interest" description="Disordered" evidence="1">
    <location>
        <begin position="1"/>
        <end position="38"/>
    </location>
</feature>
<feature type="transmembrane region" description="Helical" evidence="2">
    <location>
        <begin position="534"/>
        <end position="552"/>
    </location>
</feature>
<feature type="transmembrane region" description="Helical" evidence="2">
    <location>
        <begin position="236"/>
        <end position="257"/>
    </location>
</feature>
<keyword evidence="2" id="KW-0812">Transmembrane</keyword>
<feature type="compositionally biased region" description="Acidic residues" evidence="1">
    <location>
        <begin position="48"/>
        <end position="64"/>
    </location>
</feature>
<dbReference type="InterPro" id="IPR011704">
    <property type="entry name" value="ATPase_dyneun-rel_AAA"/>
</dbReference>
<feature type="transmembrane region" description="Helical" evidence="2">
    <location>
        <begin position="433"/>
        <end position="455"/>
    </location>
</feature>
<dbReference type="PANTHER" id="PTHR37291:SF1">
    <property type="entry name" value="TYPE IV METHYL-DIRECTED RESTRICTION ENZYME ECOKMCRB SUBUNIT"/>
    <property type="match status" value="1"/>
</dbReference>
<keyword evidence="2" id="KW-1133">Transmembrane helix</keyword>
<feature type="region of interest" description="Disordered" evidence="1">
    <location>
        <begin position="48"/>
        <end position="67"/>
    </location>
</feature>
<dbReference type="AlphaFoldDB" id="A0A1J5TQ85"/>
<feature type="transmembrane region" description="Helical" evidence="2">
    <location>
        <begin position="122"/>
        <end position="144"/>
    </location>
</feature>
<keyword evidence="2" id="KW-0472">Membrane</keyword>
<proteinExistence type="predicted"/>
<dbReference type="GO" id="GO:0016887">
    <property type="term" value="F:ATP hydrolysis activity"/>
    <property type="evidence" value="ECO:0007669"/>
    <property type="project" value="InterPro"/>
</dbReference>
<protein>
    <recommendedName>
        <fullName evidence="3">AAA+ ATPase domain-containing protein</fullName>
    </recommendedName>
</protein>
<feature type="transmembrane region" description="Helical" evidence="2">
    <location>
        <begin position="402"/>
        <end position="421"/>
    </location>
</feature>
<feature type="transmembrane region" description="Helical" evidence="2">
    <location>
        <begin position="329"/>
        <end position="349"/>
    </location>
</feature>
<evidence type="ECO:0000259" key="3">
    <source>
        <dbReference type="SMART" id="SM00382"/>
    </source>
</evidence>